<evidence type="ECO:0000313" key="8">
    <source>
        <dbReference type="EMBL" id="OKA28056.1"/>
    </source>
</evidence>
<dbReference type="GO" id="GO:0000160">
    <property type="term" value="P:phosphorelay signal transduction system"/>
    <property type="evidence" value="ECO:0007669"/>
    <property type="project" value="InterPro"/>
</dbReference>
<dbReference type="PANTHER" id="PTHR43214:SF41">
    <property type="entry name" value="NITRATE_NITRITE RESPONSE REGULATOR PROTEIN NARP"/>
    <property type="match status" value="1"/>
</dbReference>
<dbReference type="Gene3D" id="1.10.10.10">
    <property type="entry name" value="Winged helix-like DNA-binding domain superfamily/Winged helix DNA-binding domain"/>
    <property type="match status" value="1"/>
</dbReference>
<dbReference type="SUPFAM" id="SSF52172">
    <property type="entry name" value="CheY-like"/>
    <property type="match status" value="1"/>
</dbReference>
<dbReference type="PANTHER" id="PTHR43214">
    <property type="entry name" value="TWO-COMPONENT RESPONSE REGULATOR"/>
    <property type="match status" value="1"/>
</dbReference>
<evidence type="ECO:0000259" key="5">
    <source>
        <dbReference type="PROSITE" id="PS50043"/>
    </source>
</evidence>
<dbReference type="RefSeq" id="WP_060691383.1">
    <property type="nucleotide sequence ID" value="NZ_CP012676.1"/>
</dbReference>
<keyword evidence="2 8" id="KW-0238">DNA-binding</keyword>
<dbReference type="OrthoDB" id="7055878at2"/>
<protein>
    <submittedName>
        <fullName evidence="8">DNA-binding response regulator</fullName>
    </submittedName>
</protein>
<accession>A0A1Q4KGJ9</accession>
<dbReference type="Gene3D" id="3.40.50.2300">
    <property type="match status" value="1"/>
</dbReference>
<dbReference type="Proteomes" id="UP000186677">
    <property type="component" value="Unassembled WGS sequence"/>
</dbReference>
<evidence type="ECO:0000256" key="2">
    <source>
        <dbReference type="ARBA" id="ARBA00023125"/>
    </source>
</evidence>
<dbReference type="SUPFAM" id="SSF46894">
    <property type="entry name" value="C-terminal effector domain of the bipartite response regulators"/>
    <property type="match status" value="1"/>
</dbReference>
<dbReference type="InterPro" id="IPR011006">
    <property type="entry name" value="CheY-like_superfamily"/>
</dbReference>
<evidence type="ECO:0000256" key="3">
    <source>
        <dbReference type="ARBA" id="ARBA00023163"/>
    </source>
</evidence>
<keyword evidence="1" id="KW-0805">Transcription regulation</keyword>
<dbReference type="InterPro" id="IPR001789">
    <property type="entry name" value="Sig_transdc_resp-reg_receiver"/>
</dbReference>
<evidence type="ECO:0000259" key="6">
    <source>
        <dbReference type="PROSITE" id="PS50110"/>
    </source>
</evidence>
<evidence type="ECO:0000313" key="10">
    <source>
        <dbReference type="Proteomes" id="UP000186677"/>
    </source>
</evidence>
<keyword evidence="3" id="KW-0804">Transcription</keyword>
<keyword evidence="4" id="KW-0597">Phosphoprotein</keyword>
<dbReference type="PRINTS" id="PR00038">
    <property type="entry name" value="HTHLUXR"/>
</dbReference>
<dbReference type="InterPro" id="IPR000792">
    <property type="entry name" value="Tscrpt_reg_LuxR_C"/>
</dbReference>
<name>A0A0M5M1J0_9PSED</name>
<dbReference type="PROSITE" id="PS50043">
    <property type="entry name" value="HTH_LUXR_2"/>
    <property type="match status" value="1"/>
</dbReference>
<dbReference type="SMART" id="SM00448">
    <property type="entry name" value="REC"/>
    <property type="match status" value="1"/>
</dbReference>
<dbReference type="InterPro" id="IPR036388">
    <property type="entry name" value="WH-like_DNA-bd_sf"/>
</dbReference>
<gene>
    <name evidence="7" type="ORF">BOH73_14765</name>
    <name evidence="8" type="ORF">BOH74_03625</name>
</gene>
<dbReference type="EMBL" id="MPJC01000008">
    <property type="protein sequence ID" value="OKA20288.1"/>
    <property type="molecule type" value="Genomic_DNA"/>
</dbReference>
<proteinExistence type="predicted"/>
<feature type="domain" description="HTH luxR-type" evidence="5">
    <location>
        <begin position="185"/>
        <end position="250"/>
    </location>
</feature>
<evidence type="ECO:0000313" key="9">
    <source>
        <dbReference type="Proteomes" id="UP000185990"/>
    </source>
</evidence>
<dbReference type="GO" id="GO:0006355">
    <property type="term" value="P:regulation of DNA-templated transcription"/>
    <property type="evidence" value="ECO:0007669"/>
    <property type="project" value="InterPro"/>
</dbReference>
<keyword evidence="10" id="KW-1185">Reference proteome</keyword>
<organism evidence="8 9">
    <name type="scientific">Pseudomonas versuta</name>
    <dbReference type="NCBI Taxonomy" id="1788301"/>
    <lineage>
        <taxon>Bacteria</taxon>
        <taxon>Pseudomonadati</taxon>
        <taxon>Pseudomonadota</taxon>
        <taxon>Gammaproteobacteria</taxon>
        <taxon>Pseudomonadales</taxon>
        <taxon>Pseudomonadaceae</taxon>
        <taxon>Pseudomonas</taxon>
    </lineage>
</organism>
<feature type="modified residue" description="4-aspartylphosphate" evidence="4">
    <location>
        <position position="59"/>
    </location>
</feature>
<dbReference type="InterPro" id="IPR016032">
    <property type="entry name" value="Sig_transdc_resp-reg_C-effctor"/>
</dbReference>
<dbReference type="GO" id="GO:0003677">
    <property type="term" value="F:DNA binding"/>
    <property type="evidence" value="ECO:0007669"/>
    <property type="project" value="UniProtKB-KW"/>
</dbReference>
<dbReference type="Proteomes" id="UP000185990">
    <property type="component" value="Unassembled WGS sequence"/>
</dbReference>
<evidence type="ECO:0000313" key="7">
    <source>
        <dbReference type="EMBL" id="OKA20288.1"/>
    </source>
</evidence>
<dbReference type="CDD" id="cd06170">
    <property type="entry name" value="LuxR_C_like"/>
    <property type="match status" value="1"/>
</dbReference>
<comment type="caution">
    <text evidence="8">The sequence shown here is derived from an EMBL/GenBank/DDBJ whole genome shotgun (WGS) entry which is preliminary data.</text>
</comment>
<dbReference type="KEGG" id="ppsy:AOC04_04745"/>
<evidence type="ECO:0000256" key="4">
    <source>
        <dbReference type="PROSITE-ProRule" id="PRU00169"/>
    </source>
</evidence>
<dbReference type="Pfam" id="PF00196">
    <property type="entry name" value="GerE"/>
    <property type="match status" value="1"/>
</dbReference>
<dbReference type="Pfam" id="PF00072">
    <property type="entry name" value="Response_reg"/>
    <property type="match status" value="1"/>
</dbReference>
<dbReference type="SMART" id="SM00421">
    <property type="entry name" value="HTH_LUXR"/>
    <property type="match status" value="1"/>
</dbReference>
<accession>A0A0M5M1J0</accession>
<reference evidence="7 10" key="2">
    <citation type="submission" date="2016-11" db="EMBL/GenBank/DDBJ databases">
        <title>Draft genome of Pseudomonas versuta A4R1.5.</title>
        <authorList>
            <person name="See-Too W.-S."/>
        </authorList>
    </citation>
    <scope>NUCLEOTIDE SEQUENCE [LARGE SCALE GENOMIC DNA]</scope>
    <source>
        <strain evidence="7 10">A4R1.5</strain>
    </source>
</reference>
<dbReference type="AlphaFoldDB" id="A0A0M5M1J0"/>
<reference evidence="8 9" key="1">
    <citation type="submission" date="2016-11" db="EMBL/GenBank/DDBJ databases">
        <title>Draft genome of Pseudomonas versuta A4R1.12.</title>
        <authorList>
            <person name="See-Too W.-S."/>
        </authorList>
    </citation>
    <scope>NUCLEOTIDE SEQUENCE [LARGE SCALE GENOMIC DNA]</scope>
    <source>
        <strain evidence="8 9">A4R1.12</strain>
    </source>
</reference>
<sequence>MTFSSPQKKILVVDDHPYIVDEICEFLESSGYVCVPCHSSRQAIQLFHDDPSINLVLCDLLMPEYDGVELFQALKLIAGTTRVFEAIMLTGFGDKQDVIRALREGFSDYYQKPVDLNELLAGLKRREKALLERQTSTQHLGDLSQKLYTLIDSINDLSQDIGQVHLADSATSMFTNRGHSTAEAAPPIFNQLSPRQLQVAQLVSTGQTNFQIACEMGITENTVKLYVSQVLRLTETRNRTQLALALTPGNSRTNPRSPAY</sequence>
<evidence type="ECO:0000256" key="1">
    <source>
        <dbReference type="ARBA" id="ARBA00023015"/>
    </source>
</evidence>
<dbReference type="EMBL" id="MPJD01000005">
    <property type="protein sequence ID" value="OKA28056.1"/>
    <property type="molecule type" value="Genomic_DNA"/>
</dbReference>
<feature type="domain" description="Response regulatory" evidence="6">
    <location>
        <begin position="9"/>
        <end position="127"/>
    </location>
</feature>
<dbReference type="InterPro" id="IPR039420">
    <property type="entry name" value="WalR-like"/>
</dbReference>
<dbReference type="PROSITE" id="PS50110">
    <property type="entry name" value="RESPONSE_REGULATORY"/>
    <property type="match status" value="1"/>
</dbReference>